<comment type="caution">
    <text evidence="1">The sequence shown here is derived from an EMBL/GenBank/DDBJ whole genome shotgun (WGS) entry which is preliminary data.</text>
</comment>
<evidence type="ECO:0000313" key="1">
    <source>
        <dbReference type="EMBL" id="GAA4842559.1"/>
    </source>
</evidence>
<reference evidence="2" key="1">
    <citation type="journal article" date="2019" name="Int. J. Syst. Evol. Microbiol.">
        <title>The Global Catalogue of Microorganisms (GCM) 10K type strain sequencing project: providing services to taxonomists for standard genome sequencing and annotation.</title>
        <authorList>
            <consortium name="The Broad Institute Genomics Platform"/>
            <consortium name="The Broad Institute Genome Sequencing Center for Infectious Disease"/>
            <person name="Wu L."/>
            <person name="Ma J."/>
        </authorList>
    </citation>
    <scope>NUCLEOTIDE SEQUENCE [LARGE SCALE GENOMIC DNA]</scope>
    <source>
        <strain evidence="2">JCM 13006</strain>
    </source>
</reference>
<protein>
    <submittedName>
        <fullName evidence="1">Uncharacterized protein</fullName>
    </submittedName>
</protein>
<sequence length="155" mass="17051">MTWSTRGLELPPLLVHLIEDGHWHHPGDDELRRAVPWFEEPVDFLGSAESMERESRSLDAFADDPSLAFFRETRGSTAHAPVELPWLDVERAVLIAVCRVPGADVALALDYRTSPTDPRVVGSDFWTDPRLCAWRTAAPTFTAFAAALGLPGTGG</sequence>
<dbReference type="RefSeq" id="WP_345696258.1">
    <property type="nucleotide sequence ID" value="NZ_BAABIS010000001.1"/>
</dbReference>
<dbReference type="Proteomes" id="UP001501752">
    <property type="component" value="Unassembled WGS sequence"/>
</dbReference>
<name>A0ABP9DG17_9ACTN</name>
<dbReference type="EMBL" id="BAABIS010000001">
    <property type="protein sequence ID" value="GAA4842559.1"/>
    <property type="molecule type" value="Genomic_DNA"/>
</dbReference>
<evidence type="ECO:0000313" key="2">
    <source>
        <dbReference type="Proteomes" id="UP001501752"/>
    </source>
</evidence>
<proteinExistence type="predicted"/>
<organism evidence="1 2">
    <name type="scientific">Kitasatospora terrestris</name>
    <dbReference type="NCBI Taxonomy" id="258051"/>
    <lineage>
        <taxon>Bacteria</taxon>
        <taxon>Bacillati</taxon>
        <taxon>Actinomycetota</taxon>
        <taxon>Actinomycetes</taxon>
        <taxon>Kitasatosporales</taxon>
        <taxon>Streptomycetaceae</taxon>
        <taxon>Kitasatospora</taxon>
    </lineage>
</organism>
<accession>A0ABP9DG17</accession>
<keyword evidence="2" id="KW-1185">Reference proteome</keyword>
<gene>
    <name evidence="1" type="ORF">GCM10023235_18150</name>
</gene>